<accession>A0A285CKQ1</accession>
<evidence type="ECO:0000256" key="1">
    <source>
        <dbReference type="SAM" id="Phobius"/>
    </source>
</evidence>
<dbReference type="InterPro" id="IPR021273">
    <property type="entry name" value="DUF2852"/>
</dbReference>
<dbReference type="AlphaFoldDB" id="A0A285CKQ1"/>
<reference evidence="3" key="1">
    <citation type="submission" date="2017-08" db="EMBL/GenBank/DDBJ databases">
        <authorList>
            <person name="Varghese N."/>
            <person name="Submissions S."/>
        </authorList>
    </citation>
    <scope>NUCLEOTIDE SEQUENCE [LARGE SCALE GENOMIC DNA]</scope>
    <source>
        <strain evidence="3">JA234</strain>
    </source>
</reference>
<dbReference type="RefSeq" id="WP_097028851.1">
    <property type="nucleotide sequence ID" value="NZ_OAOQ01000001.1"/>
</dbReference>
<keyword evidence="1" id="KW-0472">Membrane</keyword>
<dbReference type="OrthoDB" id="9806878at2"/>
<feature type="transmembrane region" description="Helical" evidence="1">
    <location>
        <begin position="28"/>
        <end position="53"/>
    </location>
</feature>
<keyword evidence="1" id="KW-0812">Transmembrane</keyword>
<dbReference type="Proteomes" id="UP000219467">
    <property type="component" value="Unassembled WGS sequence"/>
</dbReference>
<keyword evidence="3" id="KW-1185">Reference proteome</keyword>
<gene>
    <name evidence="2" type="ORF">SAMN05878503_101243</name>
</gene>
<protein>
    <submittedName>
        <fullName evidence="2">Uncharacterized protein DUF2852</fullName>
    </submittedName>
</protein>
<keyword evidence="1" id="KW-1133">Transmembrane helix</keyword>
<evidence type="ECO:0000313" key="2">
    <source>
        <dbReference type="EMBL" id="SNX67606.1"/>
    </source>
</evidence>
<sequence>MISATARAGAASWPARAEAWLDERGRPAWIAATVAGFIVFWPAGLALLGYMIWSKRMFSRSCRTARRAAPFAWNSSGNTAFDAYKAETLRRLEEEQTAFESFLQRLREAKDKQEFDAFMDERARTAATPREPAET</sequence>
<dbReference type="Pfam" id="PF11014">
    <property type="entry name" value="DUF2852"/>
    <property type="match status" value="1"/>
</dbReference>
<organism evidence="2 3">
    <name type="scientific">Cereibacter ovatus</name>
    <dbReference type="NCBI Taxonomy" id="439529"/>
    <lineage>
        <taxon>Bacteria</taxon>
        <taxon>Pseudomonadati</taxon>
        <taxon>Pseudomonadota</taxon>
        <taxon>Alphaproteobacteria</taxon>
        <taxon>Rhodobacterales</taxon>
        <taxon>Paracoccaceae</taxon>
        <taxon>Cereibacter</taxon>
    </lineage>
</organism>
<proteinExistence type="predicted"/>
<evidence type="ECO:0000313" key="3">
    <source>
        <dbReference type="Proteomes" id="UP000219467"/>
    </source>
</evidence>
<dbReference type="EMBL" id="OAOQ01000001">
    <property type="protein sequence ID" value="SNX67606.1"/>
    <property type="molecule type" value="Genomic_DNA"/>
</dbReference>
<name>A0A285CKQ1_9RHOB</name>